<evidence type="ECO:0000313" key="1">
    <source>
        <dbReference type="Ensembl" id="ENSCANP00000037817.1"/>
    </source>
</evidence>
<name>A0A2K5K9Q1_COLAP</name>
<proteinExistence type="predicted"/>
<dbReference type="Pfam" id="PF13096">
    <property type="entry name" value="CENP-P"/>
    <property type="match status" value="1"/>
</dbReference>
<evidence type="ECO:0000313" key="2">
    <source>
        <dbReference type="Proteomes" id="UP000233080"/>
    </source>
</evidence>
<dbReference type="GO" id="GO:0034080">
    <property type="term" value="P:CENP-A containing chromatin assembly"/>
    <property type="evidence" value="ECO:0007669"/>
    <property type="project" value="InterPro"/>
</dbReference>
<dbReference type="OMA" id="HIWKVKL"/>
<dbReference type="STRING" id="336983.ENSCANP00000037817"/>
<sequence>ELAEVRALQAEIAALRRACENPPAPWEEKSRVQYVTPQVPQAPLTGAFEEHGYLQTKYLFFWFTGIRKVLQRHRLSGNCHMVTFQLEFQILEIQKAVERGESSFNQLVLPVGPMECRIIYSYRAEERKDLFMFFRSLHFFVEWFEYRKRTFKHFKVK</sequence>
<dbReference type="GO" id="GO:0005634">
    <property type="term" value="C:nucleus"/>
    <property type="evidence" value="ECO:0007669"/>
    <property type="project" value="TreeGrafter"/>
</dbReference>
<accession>A0A2K5K9Q1</accession>
<dbReference type="GO" id="GO:0000775">
    <property type="term" value="C:chromosome, centromeric region"/>
    <property type="evidence" value="ECO:0007669"/>
    <property type="project" value="InterPro"/>
</dbReference>
<dbReference type="PANTHER" id="PTHR28577:SF1">
    <property type="entry name" value="CENTROMERE PROTEIN P"/>
    <property type="match status" value="1"/>
</dbReference>
<reference evidence="1" key="1">
    <citation type="submission" date="2025-08" db="UniProtKB">
        <authorList>
            <consortium name="Ensembl"/>
        </authorList>
    </citation>
    <scope>IDENTIFICATION</scope>
</reference>
<keyword evidence="2" id="KW-1185">Reference proteome</keyword>
<organism evidence="1 2">
    <name type="scientific">Colobus angolensis palliatus</name>
    <name type="common">Peters' Angolan colobus</name>
    <dbReference type="NCBI Taxonomy" id="336983"/>
    <lineage>
        <taxon>Eukaryota</taxon>
        <taxon>Metazoa</taxon>
        <taxon>Chordata</taxon>
        <taxon>Craniata</taxon>
        <taxon>Vertebrata</taxon>
        <taxon>Euteleostomi</taxon>
        <taxon>Mammalia</taxon>
        <taxon>Eutheria</taxon>
        <taxon>Euarchontoglires</taxon>
        <taxon>Primates</taxon>
        <taxon>Haplorrhini</taxon>
        <taxon>Catarrhini</taxon>
        <taxon>Cercopithecidae</taxon>
        <taxon>Colobinae</taxon>
        <taxon>Colobus</taxon>
    </lineage>
</organism>
<dbReference type="Proteomes" id="UP000233080">
    <property type="component" value="Unassembled WGS sequence"/>
</dbReference>
<dbReference type="PANTHER" id="PTHR28577">
    <property type="entry name" value="CENTROMERE PROTEIN P"/>
    <property type="match status" value="1"/>
</dbReference>
<dbReference type="AlphaFoldDB" id="A0A2K5K9Q1"/>
<protein>
    <submittedName>
        <fullName evidence="1">Uncharacterized protein</fullName>
    </submittedName>
</protein>
<dbReference type="Ensembl" id="ENSCANT00000061071.1">
    <property type="protein sequence ID" value="ENSCANP00000037817.1"/>
    <property type="gene ID" value="ENSCANG00000042585.1"/>
</dbReference>
<dbReference type="InterPro" id="IPR027801">
    <property type="entry name" value="CENP-P"/>
</dbReference>
<reference evidence="1" key="2">
    <citation type="submission" date="2025-09" db="UniProtKB">
        <authorList>
            <consortium name="Ensembl"/>
        </authorList>
    </citation>
    <scope>IDENTIFICATION</scope>
</reference>